<dbReference type="eggNOG" id="COG4709">
    <property type="taxonomic scope" value="Bacteria"/>
</dbReference>
<dbReference type="STRING" id="1111454.HMPREF1250_1402"/>
<organism evidence="2 3">
    <name type="scientific">Megasphaera vaginalis</name>
    <name type="common">ex Srinivasan et al. 2021</name>
    <dbReference type="NCBI Taxonomy" id="1111454"/>
    <lineage>
        <taxon>Bacteria</taxon>
        <taxon>Bacillati</taxon>
        <taxon>Bacillota</taxon>
        <taxon>Negativicutes</taxon>
        <taxon>Veillonellales</taxon>
        <taxon>Veillonellaceae</taxon>
        <taxon>Megasphaera</taxon>
    </lineage>
</organism>
<gene>
    <name evidence="2" type="ORF">HMPREF1250_1402</name>
</gene>
<evidence type="ECO:0000313" key="2">
    <source>
        <dbReference type="EMBL" id="ERT59231.1"/>
    </source>
</evidence>
<dbReference type="RefSeq" id="WP_023053858.1">
    <property type="nucleotide sequence ID" value="NZ_AWXA01000037.1"/>
</dbReference>
<accession>U7UIW4</accession>
<dbReference type="PATRIC" id="fig|1111454.3.peg.1325"/>
<sequence length="229" mass="25713">MQKYEFMDLLRYYFRKCDPDDLKGILEDCEEQFRLGDKRGIPEEETCYQLGSPKNIYRYYMGQHIVRADNAKLNPRYAADANRLAPRGLYDQAAGTGRTSSYRQERYAMDELHVKTANDAVSSPAADGGAAPPERSAMNKAATAVTRSFYAIVGKIFSLLSALLCIALVLSILFAVGIYYIPNYATVLPLPDLQLATMIAVAAAIFLALLITSYVSRRCHKALRQERFR</sequence>
<dbReference type="OrthoDB" id="9804829at2"/>
<proteinExistence type="predicted"/>
<keyword evidence="1" id="KW-0472">Membrane</keyword>
<dbReference type="AlphaFoldDB" id="U7UIW4"/>
<dbReference type="Proteomes" id="UP000017090">
    <property type="component" value="Unassembled WGS sequence"/>
</dbReference>
<keyword evidence="3" id="KW-1185">Reference proteome</keyword>
<comment type="caution">
    <text evidence="2">The sequence shown here is derived from an EMBL/GenBank/DDBJ whole genome shotgun (WGS) entry which is preliminary data.</text>
</comment>
<evidence type="ECO:0000313" key="3">
    <source>
        <dbReference type="Proteomes" id="UP000017090"/>
    </source>
</evidence>
<feature type="transmembrane region" description="Helical" evidence="1">
    <location>
        <begin position="156"/>
        <end position="181"/>
    </location>
</feature>
<keyword evidence="1" id="KW-0812">Transmembrane</keyword>
<keyword evidence="1" id="KW-1133">Transmembrane helix</keyword>
<evidence type="ECO:0000256" key="1">
    <source>
        <dbReference type="SAM" id="Phobius"/>
    </source>
</evidence>
<dbReference type="EMBL" id="AWXA01000037">
    <property type="protein sequence ID" value="ERT59231.1"/>
    <property type="molecule type" value="Genomic_DNA"/>
</dbReference>
<protein>
    <submittedName>
        <fullName evidence="2">PF08006 domain protein</fullName>
    </submittedName>
</protein>
<reference evidence="2 3" key="1">
    <citation type="submission" date="2013-09" db="EMBL/GenBank/DDBJ databases">
        <authorList>
            <person name="Durkin A.S."/>
            <person name="Haft D.R."/>
            <person name="McCorrison J."/>
            <person name="Torralba M."/>
            <person name="Gillis M."/>
            <person name="Haft D.H."/>
            <person name="Methe B."/>
            <person name="Sutton G."/>
            <person name="Nelson K.E."/>
        </authorList>
    </citation>
    <scope>NUCLEOTIDE SEQUENCE [LARGE SCALE GENOMIC DNA]</scope>
    <source>
        <strain evidence="2 3">BV3C16-1</strain>
    </source>
</reference>
<feature type="transmembrane region" description="Helical" evidence="1">
    <location>
        <begin position="193"/>
        <end position="215"/>
    </location>
</feature>
<name>U7UIW4_9FIRM</name>